<proteinExistence type="predicted"/>
<organism evidence="1 2">
    <name type="scientific">Nicotiana attenuata</name>
    <name type="common">Coyote tobacco</name>
    <dbReference type="NCBI Taxonomy" id="49451"/>
    <lineage>
        <taxon>Eukaryota</taxon>
        <taxon>Viridiplantae</taxon>
        <taxon>Streptophyta</taxon>
        <taxon>Embryophyta</taxon>
        <taxon>Tracheophyta</taxon>
        <taxon>Spermatophyta</taxon>
        <taxon>Magnoliopsida</taxon>
        <taxon>eudicotyledons</taxon>
        <taxon>Gunneridae</taxon>
        <taxon>Pentapetalae</taxon>
        <taxon>asterids</taxon>
        <taxon>lamiids</taxon>
        <taxon>Solanales</taxon>
        <taxon>Solanaceae</taxon>
        <taxon>Nicotianoideae</taxon>
        <taxon>Nicotianeae</taxon>
        <taxon>Nicotiana</taxon>
    </lineage>
</organism>
<dbReference type="SMR" id="A0A1J6IIA7"/>
<dbReference type="Gene3D" id="1.25.40.10">
    <property type="entry name" value="Tetratricopeptide repeat domain"/>
    <property type="match status" value="1"/>
</dbReference>
<evidence type="ECO:0000313" key="1">
    <source>
        <dbReference type="EMBL" id="OIT04434.1"/>
    </source>
</evidence>
<reference evidence="1" key="1">
    <citation type="submission" date="2016-11" db="EMBL/GenBank/DDBJ databases">
        <title>The genome of Nicotiana attenuata.</title>
        <authorList>
            <person name="Xu S."/>
            <person name="Brockmoeller T."/>
            <person name="Gaquerel E."/>
            <person name="Navarro A."/>
            <person name="Kuhl H."/>
            <person name="Gase K."/>
            <person name="Ling Z."/>
            <person name="Zhou W."/>
            <person name="Kreitzer C."/>
            <person name="Stanke M."/>
            <person name="Tang H."/>
            <person name="Lyons E."/>
            <person name="Pandey P."/>
            <person name="Pandey S.P."/>
            <person name="Timmermann B."/>
            <person name="Baldwin I.T."/>
        </authorList>
    </citation>
    <scope>NUCLEOTIDE SEQUENCE [LARGE SCALE GENOMIC DNA]</scope>
    <source>
        <strain evidence="1">UT</strain>
    </source>
</reference>
<dbReference type="EMBL" id="MJEQ01037185">
    <property type="protein sequence ID" value="OIT04434.1"/>
    <property type="molecule type" value="Genomic_DNA"/>
</dbReference>
<dbReference type="STRING" id="49451.A0A1J6IIA7"/>
<comment type="caution">
    <text evidence="1">The sequence shown here is derived from an EMBL/GenBank/DDBJ whole genome shotgun (WGS) entry which is preliminary data.</text>
</comment>
<dbReference type="Gramene" id="OIT04434">
    <property type="protein sequence ID" value="OIT04434"/>
    <property type="gene ID" value="A4A49_36969"/>
</dbReference>
<dbReference type="PANTHER" id="PTHR44749">
    <property type="entry name" value="SUPPRESSOR OF RPS4-RLD 1"/>
    <property type="match status" value="1"/>
</dbReference>
<keyword evidence="2" id="KW-1185">Reference proteome</keyword>
<protein>
    <submittedName>
        <fullName evidence="1">Suppressor of rps4-rld 1</fullName>
    </submittedName>
</protein>
<evidence type="ECO:0000313" key="2">
    <source>
        <dbReference type="Proteomes" id="UP000187609"/>
    </source>
</evidence>
<dbReference type="SUPFAM" id="SSF48452">
    <property type="entry name" value="TPR-like"/>
    <property type="match status" value="1"/>
</dbReference>
<accession>A0A1J6IIA7</accession>
<gene>
    <name evidence="1" type="primary">SRFR1</name>
    <name evidence="1" type="ORF">A4A49_36969</name>
</gene>
<sequence>MTSKVTERIELAKLCSSKEWSKAIRILDSLLAQSCVIQDICNRAFCYSQLELHKHVIKDCDKALQLDPKLLQAYILKGSLHFPLHFKLTAFTGVLRKSLRNSRPLRLDLECRFWIWISSGMASLSGL</sequence>
<name>A0A1J6IIA7_NICAT</name>
<dbReference type="InterPro" id="IPR044650">
    <property type="entry name" value="SRFR1-like"/>
</dbReference>
<dbReference type="AlphaFoldDB" id="A0A1J6IIA7"/>
<dbReference type="InterPro" id="IPR011990">
    <property type="entry name" value="TPR-like_helical_dom_sf"/>
</dbReference>
<dbReference type="Proteomes" id="UP000187609">
    <property type="component" value="Unassembled WGS sequence"/>
</dbReference>
<dbReference type="GO" id="GO:0045892">
    <property type="term" value="P:negative regulation of DNA-templated transcription"/>
    <property type="evidence" value="ECO:0007669"/>
    <property type="project" value="InterPro"/>
</dbReference>
<dbReference type="PANTHER" id="PTHR44749:SF1">
    <property type="entry name" value="TETRATRICOPEPTIDE-LIKE HELICAL DOMAIN-CONTAINING PROTEIN"/>
    <property type="match status" value="1"/>
</dbReference>